<keyword evidence="11" id="KW-1185">Reference proteome</keyword>
<dbReference type="Gene3D" id="3.60.21.10">
    <property type="match status" value="1"/>
</dbReference>
<organism evidence="10 11">
    <name type="scientific">Kingella denitrificans ATCC 33394</name>
    <dbReference type="NCBI Taxonomy" id="888741"/>
    <lineage>
        <taxon>Bacteria</taxon>
        <taxon>Pseudomonadati</taxon>
        <taxon>Pseudomonadota</taxon>
        <taxon>Betaproteobacteria</taxon>
        <taxon>Neisseriales</taxon>
        <taxon>Neisseriaceae</taxon>
        <taxon>Kingella</taxon>
    </lineage>
</organism>
<dbReference type="RefSeq" id="WP_003783026.1">
    <property type="nucleotide sequence ID" value="NZ_GL870929.1"/>
</dbReference>
<sequence length="272" mass="30823">MAHYAIGDLQGCYDELEALLAKIAFNHGTDTLWLVGDIVNRGPQSLACLQFCRRHEDSVQIVLGNHDLHLLALLYGEGKMKRRDTLDDIVKHPHAKRYRDWLRCQPLMRHTGTHVLVHAGLLPEWTVAQAQAYADEVADTLQGGHAHHYFKHMYGNEPQFWSPELSGQDRLRYITNVLTRMRTLNADGSLNYEYSATYADIPLGQYAWFDAADRWNLSHEIVFGHWSALGLHRAKGVCGIDTGALWGGRLTALNLATNEIVQQESFQEKAVH</sequence>
<dbReference type="NCBIfam" id="NF001204">
    <property type="entry name" value="PRK00166.1"/>
    <property type="match status" value="1"/>
</dbReference>
<keyword evidence="4 10" id="KW-0378">Hydrolase</keyword>
<reference evidence="10 11" key="1">
    <citation type="submission" date="2011-01" db="EMBL/GenBank/DDBJ databases">
        <authorList>
            <person name="Muzny D."/>
            <person name="Qin X."/>
            <person name="Deng J."/>
            <person name="Jiang H."/>
            <person name="Liu Y."/>
            <person name="Qu J."/>
            <person name="Song X.-Z."/>
            <person name="Zhang L."/>
            <person name="Thornton R."/>
            <person name="Coyle M."/>
            <person name="Francisco L."/>
            <person name="Jackson L."/>
            <person name="Javaid M."/>
            <person name="Korchina V."/>
            <person name="Kovar C."/>
            <person name="Mata R."/>
            <person name="Mathew T."/>
            <person name="Ngo R."/>
            <person name="Nguyen L."/>
            <person name="Nguyen N."/>
            <person name="Okwuonu G."/>
            <person name="Ongeri F."/>
            <person name="Pham C."/>
            <person name="Simmons D."/>
            <person name="Wilczek-Boney K."/>
            <person name="Hale W."/>
            <person name="Jakkamsetti A."/>
            <person name="Pham P."/>
            <person name="Ruth R."/>
            <person name="San Lucas F."/>
            <person name="Warren J."/>
            <person name="Zhang J."/>
            <person name="Zhao Z."/>
            <person name="Zhou C."/>
            <person name="Zhu D."/>
            <person name="Lee S."/>
            <person name="Bess C."/>
            <person name="Blankenburg K."/>
            <person name="Forbes L."/>
            <person name="Fu Q."/>
            <person name="Gubbala S."/>
            <person name="Hirani K."/>
            <person name="Jayaseelan J.C."/>
            <person name="Lara F."/>
            <person name="Munidasa M."/>
            <person name="Palculict T."/>
            <person name="Patil S."/>
            <person name="Pu L.-L."/>
            <person name="Saada N."/>
            <person name="Tang L."/>
            <person name="Weissenberger G."/>
            <person name="Zhu Y."/>
            <person name="Hemphill L."/>
            <person name="Shang Y."/>
            <person name="Youmans B."/>
            <person name="Ayvaz T."/>
            <person name="Ross M."/>
            <person name="Santibanez J."/>
            <person name="Aqrawi P."/>
            <person name="Gross S."/>
            <person name="Joshi V."/>
            <person name="Fowler G."/>
            <person name="Nazareth L."/>
            <person name="Reid J."/>
            <person name="Worley K."/>
            <person name="Petrosino J."/>
            <person name="Highlander S."/>
            <person name="Gibbs R."/>
        </authorList>
    </citation>
    <scope>NUCLEOTIDE SEQUENCE [LARGE SCALE GENOMIC DNA]</scope>
    <source>
        <strain evidence="10 11">ATCC 33394</strain>
    </source>
</reference>
<dbReference type="Proteomes" id="UP000004088">
    <property type="component" value="Unassembled WGS sequence"/>
</dbReference>
<dbReference type="CDD" id="cd07422">
    <property type="entry name" value="MPP_ApaH"/>
    <property type="match status" value="1"/>
</dbReference>
<dbReference type="AlphaFoldDB" id="F0EZX6"/>
<dbReference type="HOGENOM" id="CLU_056184_2_0_4"/>
<comment type="similarity">
    <text evidence="2">Belongs to the Ap4A hydrolase family.</text>
</comment>
<evidence type="ECO:0000256" key="6">
    <source>
        <dbReference type="ARBA" id="ARBA00032248"/>
    </source>
</evidence>
<dbReference type="InterPro" id="IPR004843">
    <property type="entry name" value="Calcineurin-like_PHP"/>
</dbReference>
<evidence type="ECO:0000256" key="7">
    <source>
        <dbReference type="ARBA" id="ARBA00033210"/>
    </source>
</evidence>
<evidence type="ECO:0000256" key="4">
    <source>
        <dbReference type="ARBA" id="ARBA00022801"/>
    </source>
</evidence>
<proteinExistence type="inferred from homology"/>
<dbReference type="STRING" id="888741.HMPREF9098_1410"/>
<comment type="function">
    <text evidence="1">Hydrolyzes diadenosine 5',5'''-P1,P4-tetraphosphate to yield ADP.</text>
</comment>
<evidence type="ECO:0000256" key="2">
    <source>
        <dbReference type="ARBA" id="ARBA00005419"/>
    </source>
</evidence>
<dbReference type="Pfam" id="PF00149">
    <property type="entry name" value="Metallophos"/>
    <property type="match status" value="1"/>
</dbReference>
<protein>
    <recommendedName>
        <fullName evidence="3">bis(5'-nucleosyl)-tetraphosphatase (symmetrical)</fullName>
        <ecNumber evidence="3">3.6.1.41</ecNumber>
    </recommendedName>
    <alternativeName>
        <fullName evidence="6">Ap4A hydrolase</fullName>
    </alternativeName>
    <alternativeName>
        <fullName evidence="5">Diadenosine 5',5'''-P1,P4-tetraphosphate pyrophosphohydrolase</fullName>
    </alternativeName>
    <alternativeName>
        <fullName evidence="7">Diadenosine tetraphosphatase</fullName>
    </alternativeName>
</protein>
<comment type="caution">
    <text evidence="10">The sequence shown here is derived from an EMBL/GenBank/DDBJ whole genome shotgun (WGS) entry which is preliminary data.</text>
</comment>
<name>F0EZX6_9NEIS</name>
<evidence type="ECO:0000313" key="11">
    <source>
        <dbReference type="Proteomes" id="UP000004088"/>
    </source>
</evidence>
<comment type="catalytic activity">
    <reaction evidence="8">
        <text>P(1),P(4)-bis(5'-adenosyl) tetraphosphate + H2O = 2 ADP + 2 H(+)</text>
        <dbReference type="Rhea" id="RHEA:24252"/>
        <dbReference type="ChEBI" id="CHEBI:15377"/>
        <dbReference type="ChEBI" id="CHEBI:15378"/>
        <dbReference type="ChEBI" id="CHEBI:58141"/>
        <dbReference type="ChEBI" id="CHEBI:456216"/>
        <dbReference type="EC" id="3.6.1.41"/>
    </reaction>
</comment>
<dbReference type="GO" id="GO:0008803">
    <property type="term" value="F:bis(5'-nucleosyl)-tetraphosphatase (symmetrical) activity"/>
    <property type="evidence" value="ECO:0007669"/>
    <property type="project" value="UniProtKB-EC"/>
</dbReference>
<evidence type="ECO:0000256" key="1">
    <source>
        <dbReference type="ARBA" id="ARBA00003413"/>
    </source>
</evidence>
<dbReference type="PANTHER" id="PTHR40942:SF4">
    <property type="entry name" value="CYTOCHROME C5"/>
    <property type="match status" value="1"/>
</dbReference>
<evidence type="ECO:0000256" key="3">
    <source>
        <dbReference type="ARBA" id="ARBA00012506"/>
    </source>
</evidence>
<dbReference type="PANTHER" id="PTHR40942">
    <property type="match status" value="1"/>
</dbReference>
<accession>F0EZX6</accession>
<feature type="domain" description="Calcineurin-like phosphoesterase" evidence="9">
    <location>
        <begin position="5"/>
        <end position="125"/>
    </location>
</feature>
<dbReference type="EC" id="3.6.1.41" evidence="3"/>
<dbReference type="InterPro" id="IPR029052">
    <property type="entry name" value="Metallo-depent_PP-like"/>
</dbReference>
<dbReference type="NCBIfam" id="TIGR00668">
    <property type="entry name" value="apaH"/>
    <property type="match status" value="1"/>
</dbReference>
<evidence type="ECO:0000313" key="10">
    <source>
        <dbReference type="EMBL" id="EGC17155.1"/>
    </source>
</evidence>
<dbReference type="PIRSF" id="PIRSF000903">
    <property type="entry name" value="B5n-ttraPtase_sm"/>
    <property type="match status" value="1"/>
</dbReference>
<evidence type="ECO:0000256" key="5">
    <source>
        <dbReference type="ARBA" id="ARBA00031248"/>
    </source>
</evidence>
<evidence type="ECO:0000256" key="8">
    <source>
        <dbReference type="ARBA" id="ARBA00049417"/>
    </source>
</evidence>
<dbReference type="InterPro" id="IPR004617">
    <property type="entry name" value="ApaH"/>
</dbReference>
<gene>
    <name evidence="10" type="primary">apaH</name>
    <name evidence="10" type="ORF">HMPREF9098_1410</name>
</gene>
<dbReference type="EMBL" id="AEWV01000022">
    <property type="protein sequence ID" value="EGC17155.1"/>
    <property type="molecule type" value="Genomic_DNA"/>
</dbReference>
<dbReference type="SUPFAM" id="SSF56300">
    <property type="entry name" value="Metallo-dependent phosphatases"/>
    <property type="match status" value="1"/>
</dbReference>
<evidence type="ECO:0000259" key="9">
    <source>
        <dbReference type="Pfam" id="PF00149"/>
    </source>
</evidence>